<dbReference type="EMBL" id="LIZX01000018">
    <property type="protein sequence ID" value="KPJ69648.1"/>
    <property type="molecule type" value="Genomic_DNA"/>
</dbReference>
<keyword evidence="10" id="KW-0732">Signal</keyword>
<dbReference type="PATRIC" id="fig|1703775.3.peg.461"/>
<protein>
    <recommendedName>
        <fullName evidence="5">Cyanophycinase</fullName>
        <ecNumber evidence="4">3.4.15.6</ecNumber>
    </recommendedName>
</protein>
<comment type="function">
    <text evidence="2">Exopeptidase that catalyzes the hydrolytic cleavage of multi-L-arginyl-poly-L-aspartic acid (cyanophycin; a water-insoluble reserve polymer) into aspartate-arginine dipeptides.</text>
</comment>
<dbReference type="GO" id="GO:0008236">
    <property type="term" value="F:serine-type peptidase activity"/>
    <property type="evidence" value="ECO:0007669"/>
    <property type="project" value="UniProtKB-KW"/>
</dbReference>
<evidence type="ECO:0000313" key="12">
    <source>
        <dbReference type="Proteomes" id="UP000051861"/>
    </source>
</evidence>
<feature type="active site" description="Charge relay system" evidence="9">
    <location>
        <position position="196"/>
    </location>
</feature>
<keyword evidence="8" id="KW-0720">Serine protease</keyword>
<dbReference type="InterPro" id="IPR005320">
    <property type="entry name" value="Peptidase_S51"/>
</dbReference>
<feature type="signal peptide" evidence="10">
    <location>
        <begin position="1"/>
        <end position="19"/>
    </location>
</feature>
<dbReference type="AlphaFoldDB" id="A0A0S7Y4L8"/>
<comment type="similarity">
    <text evidence="3">Belongs to the peptidase S51 family.</text>
</comment>
<accession>A0A0S7Y4L8</accession>
<comment type="catalytic activity">
    <reaction evidence="1">
        <text>[L-4-(L-arginin-2-N-yl)aspartate](n) + H2O = [L-4-(L-arginin-2-N-yl)aspartate](n-1) + L-4-(L-arginin-2-N-yl)aspartate</text>
        <dbReference type="Rhea" id="RHEA:12845"/>
        <dbReference type="Rhea" id="RHEA-COMP:13728"/>
        <dbReference type="Rhea" id="RHEA-COMP:13734"/>
        <dbReference type="ChEBI" id="CHEBI:15377"/>
        <dbReference type="ChEBI" id="CHEBI:137986"/>
        <dbReference type="ChEBI" id="CHEBI:137991"/>
        <dbReference type="EC" id="3.4.15.6"/>
    </reaction>
</comment>
<dbReference type="NCBIfam" id="TIGR02069">
    <property type="entry name" value="cyanophycinase"/>
    <property type="match status" value="1"/>
</dbReference>
<evidence type="ECO:0000256" key="8">
    <source>
        <dbReference type="ARBA" id="ARBA00022825"/>
    </source>
</evidence>
<evidence type="ECO:0000256" key="7">
    <source>
        <dbReference type="ARBA" id="ARBA00022801"/>
    </source>
</evidence>
<dbReference type="GO" id="GO:0008241">
    <property type="term" value="F:peptidyl-dipeptidase activity"/>
    <property type="evidence" value="ECO:0007669"/>
    <property type="project" value="UniProtKB-EC"/>
</dbReference>
<dbReference type="InterPro" id="IPR011811">
    <property type="entry name" value="Peptidase_S51_cyanophycinase"/>
</dbReference>
<evidence type="ECO:0000256" key="4">
    <source>
        <dbReference type="ARBA" id="ARBA00013115"/>
    </source>
</evidence>
<feature type="active site" description="Charge relay system" evidence="9">
    <location>
        <position position="223"/>
    </location>
</feature>
<feature type="chain" id="PRO_5006640387" description="Cyanophycinase" evidence="10">
    <location>
        <begin position="20"/>
        <end position="286"/>
    </location>
</feature>
<dbReference type="GO" id="GO:0006508">
    <property type="term" value="P:proteolysis"/>
    <property type="evidence" value="ECO:0007669"/>
    <property type="project" value="UniProtKB-KW"/>
</dbReference>
<keyword evidence="6" id="KW-0645">Protease</keyword>
<reference evidence="11 12" key="1">
    <citation type="journal article" date="2015" name="Microbiome">
        <title>Genomic resolution of linkages in carbon, nitrogen, and sulfur cycling among widespread estuary sediment bacteria.</title>
        <authorList>
            <person name="Baker B.J."/>
            <person name="Lazar C.S."/>
            <person name="Teske A.P."/>
            <person name="Dick G.J."/>
        </authorList>
    </citation>
    <scope>NUCLEOTIDE SEQUENCE [LARGE SCALE GENOMIC DNA]</scope>
    <source>
        <strain evidence="11">DG_54_3</strain>
    </source>
</reference>
<dbReference type="InterPro" id="IPR029062">
    <property type="entry name" value="Class_I_gatase-like"/>
</dbReference>
<feature type="active site" description="Charge relay system" evidence="9">
    <location>
        <position position="146"/>
    </location>
</feature>
<dbReference type="Gene3D" id="3.40.50.880">
    <property type="match status" value="1"/>
</dbReference>
<evidence type="ECO:0000256" key="6">
    <source>
        <dbReference type="ARBA" id="ARBA00022670"/>
    </source>
</evidence>
<keyword evidence="7" id="KW-0378">Hydrolase</keyword>
<evidence type="ECO:0000256" key="3">
    <source>
        <dbReference type="ARBA" id="ARBA00006534"/>
    </source>
</evidence>
<proteinExistence type="inferred from homology"/>
<evidence type="ECO:0000256" key="9">
    <source>
        <dbReference type="PIRSR" id="PIRSR032067-1"/>
    </source>
</evidence>
<sequence length="286" mass="31703">MKKVLITFLSLLFALSLSAYPNTQGYLFIIGGGHRSESMMKRFMELSKKFNRGKIIIFPMASSVPHEVGPELVEEFKNLGAQEVEYHILNREQASAEEYIKILDDVGAVYFSGGVQSRLTDILVNTQIHHKLLEVYRKGAVIGGTSAGAAVMSKIMIVGDEKRDVEEGHAFETIQADNIVTSPGFGFIDTAIVDQHFVTRKRHNRLISLMVEHSDLLGIGIDESTAIIVKPDETFEVVGEKNVIVYDPTHSITEISPSQAVSGFNIIMHILKAGDKFDLKAKKIIK</sequence>
<name>A0A0S7Y4L8_UNCSA</name>
<dbReference type="SUPFAM" id="SSF52317">
    <property type="entry name" value="Class I glutamine amidotransferase-like"/>
    <property type="match status" value="1"/>
</dbReference>
<gene>
    <name evidence="11" type="ORF">AMJ44_03055</name>
</gene>
<dbReference type="Proteomes" id="UP000051861">
    <property type="component" value="Unassembled WGS sequence"/>
</dbReference>
<dbReference type="PANTHER" id="PTHR36175">
    <property type="entry name" value="CYANOPHYCINASE"/>
    <property type="match status" value="1"/>
</dbReference>
<dbReference type="PIRSF" id="PIRSF032067">
    <property type="entry name" value="Cyanophycinase"/>
    <property type="match status" value="1"/>
</dbReference>
<organism evidence="11 12">
    <name type="scientific">candidate division WOR-1 bacterium DG_54_3</name>
    <dbReference type="NCBI Taxonomy" id="1703775"/>
    <lineage>
        <taxon>Bacteria</taxon>
        <taxon>Bacillati</taxon>
        <taxon>Saganbacteria</taxon>
    </lineage>
</organism>
<evidence type="ECO:0000313" key="11">
    <source>
        <dbReference type="EMBL" id="KPJ69648.1"/>
    </source>
</evidence>
<dbReference type="CDD" id="cd03145">
    <property type="entry name" value="GAT1_cyanophycinase"/>
    <property type="match status" value="1"/>
</dbReference>
<evidence type="ECO:0000256" key="10">
    <source>
        <dbReference type="SAM" id="SignalP"/>
    </source>
</evidence>
<dbReference type="EC" id="3.4.15.6" evidence="4"/>
<dbReference type="PANTHER" id="PTHR36175:SF1">
    <property type="entry name" value="CYANOPHYCINASE"/>
    <property type="match status" value="1"/>
</dbReference>
<comment type="caution">
    <text evidence="11">The sequence shown here is derived from an EMBL/GenBank/DDBJ whole genome shotgun (WGS) entry which is preliminary data.</text>
</comment>
<evidence type="ECO:0000256" key="2">
    <source>
        <dbReference type="ARBA" id="ARBA00002039"/>
    </source>
</evidence>
<dbReference type="Pfam" id="PF03575">
    <property type="entry name" value="Peptidase_S51"/>
    <property type="match status" value="1"/>
</dbReference>
<evidence type="ECO:0000256" key="1">
    <source>
        <dbReference type="ARBA" id="ARBA00001092"/>
    </source>
</evidence>
<evidence type="ECO:0000256" key="5">
    <source>
        <dbReference type="ARBA" id="ARBA00015719"/>
    </source>
</evidence>